<evidence type="ECO:0000256" key="1">
    <source>
        <dbReference type="ARBA" id="ARBA00004651"/>
    </source>
</evidence>
<dbReference type="GO" id="GO:0009103">
    <property type="term" value="P:lipopolysaccharide biosynthetic process"/>
    <property type="evidence" value="ECO:0007669"/>
    <property type="project" value="TreeGrafter"/>
</dbReference>
<keyword evidence="2" id="KW-1003">Cell membrane</keyword>
<evidence type="ECO:0000256" key="5">
    <source>
        <dbReference type="ARBA" id="ARBA00022989"/>
    </source>
</evidence>
<feature type="transmembrane region" description="Helical" evidence="8">
    <location>
        <begin position="137"/>
        <end position="153"/>
    </location>
</feature>
<keyword evidence="3 11" id="KW-0808">Transferase</keyword>
<dbReference type="Pfam" id="PF01757">
    <property type="entry name" value="Acyl_transf_3"/>
    <property type="match status" value="1"/>
</dbReference>
<sequence>MQGLRALAVLVVLIFHVWPSSLAGGYVGVDVFFVISGYLITGLLLKEAQRSGTISLLDFYGRRVRRLLPASTVVVVAVAASVTLLPTVQWADTAKEILASTFYVQNWWLASQAVDYLAEDNAPGLLRHYWSLSIEEQYYIVWPLIFIGLSAVIHKAKARPRLVFGAIIGLVAVSSLAYSVYLTDANPGLAYFATTTRAWELALGGLLAVWLQGRERNYGVWSPLLGWAGVIAIALACLAFNEATSFPGYAALLPTVGAALVIVAGQSNFWWSAYRLLATRPMQYIGDISYSLYLWHWPVVVLYGLQVEGPLSVSDGLAVIGISLVLAHLTKVLVEDPFRQKTWRKFASVNQPLSTGALSFAIALIAANYIWVLNSQASDNDPSALTAGANTKALLMRAYDPSRPTIPAVIDARRDNPDVYRLKCHVNQISSEPSRCEFGSGDAKYHVVLVGDSHAAQWLPSLQGLLETRQSWRITTFTKSACAFNASPVALGKDRAEYKSCTEWNQRVMTELAEIKPDVVVTSQSSGHRAFGTRDKADSQRMLATGLVTRWHELRELGSKVVVVRDTPWMNKNPVECMSTKNASPIKCATKASKAFKQDSILLAMEHKPDVALLDLSEKICETDLCVPVKGQILVWRDRHHLTATFARALSQEFREIIKMVE</sequence>
<dbReference type="InterPro" id="IPR002656">
    <property type="entry name" value="Acyl_transf_3_dom"/>
</dbReference>
<evidence type="ECO:0000313" key="11">
    <source>
        <dbReference type="EMBL" id="AHL76130.1"/>
    </source>
</evidence>
<feature type="transmembrane region" description="Helical" evidence="8">
    <location>
        <begin position="284"/>
        <end position="305"/>
    </location>
</feature>
<evidence type="ECO:0000256" key="8">
    <source>
        <dbReference type="SAM" id="Phobius"/>
    </source>
</evidence>
<feature type="domain" description="SGNH" evidence="10">
    <location>
        <begin position="424"/>
        <end position="655"/>
    </location>
</feature>
<protein>
    <submittedName>
        <fullName evidence="11">Acyltransferase</fullName>
    </submittedName>
</protein>
<dbReference type="AlphaFoldDB" id="W8QZU9"/>
<dbReference type="Proteomes" id="UP000019522">
    <property type="component" value="Chromosome"/>
</dbReference>
<evidence type="ECO:0000256" key="2">
    <source>
        <dbReference type="ARBA" id="ARBA00022475"/>
    </source>
</evidence>
<evidence type="ECO:0000256" key="4">
    <source>
        <dbReference type="ARBA" id="ARBA00022692"/>
    </source>
</evidence>
<name>W8QZU9_STUST</name>
<keyword evidence="6 8" id="KW-0472">Membrane</keyword>
<keyword evidence="5 8" id="KW-1133">Transmembrane helix</keyword>
<evidence type="ECO:0000259" key="9">
    <source>
        <dbReference type="Pfam" id="PF01757"/>
    </source>
</evidence>
<evidence type="ECO:0000259" key="10">
    <source>
        <dbReference type="Pfam" id="PF19040"/>
    </source>
</evidence>
<dbReference type="SUPFAM" id="SSF52266">
    <property type="entry name" value="SGNH hydrolase"/>
    <property type="match status" value="1"/>
</dbReference>
<evidence type="ECO:0000256" key="7">
    <source>
        <dbReference type="ARBA" id="ARBA00023315"/>
    </source>
</evidence>
<reference evidence="12" key="1">
    <citation type="journal article" date="2014" name="Genome Announc.">
        <title>Complete Genome Sequence of the Highly Transformable Pseudomonas stutzeri Strain 28a24.</title>
        <authorList>
            <person name="Smith B.A."/>
            <person name="Dougherty K.M."/>
            <person name="Baltrus D.A."/>
        </authorList>
    </citation>
    <scope>NUCLEOTIDE SEQUENCE [LARGE SCALE GENOMIC DNA]</scope>
    <source>
        <strain evidence="12">28a24</strain>
    </source>
</reference>
<feature type="transmembrane region" description="Helical" evidence="8">
    <location>
        <begin position="218"/>
        <end position="241"/>
    </location>
</feature>
<feature type="transmembrane region" description="Helical" evidence="8">
    <location>
        <begin position="317"/>
        <end position="334"/>
    </location>
</feature>
<reference evidence="11 12" key="2">
    <citation type="submission" date="2014-03" db="EMBL/GenBank/DDBJ databases">
        <authorList>
            <person name="Baltrus D."/>
            <person name="Dougherty K."/>
        </authorList>
    </citation>
    <scope>NUCLEOTIDE SEQUENCE</scope>
    <source>
        <strain evidence="11 12">28a24</strain>
    </source>
</reference>
<dbReference type="InterPro" id="IPR050879">
    <property type="entry name" value="Acyltransferase_3"/>
</dbReference>
<dbReference type="InterPro" id="IPR036514">
    <property type="entry name" value="SGNH_hydro_sf"/>
</dbReference>
<keyword evidence="7 11" id="KW-0012">Acyltransferase</keyword>
<feature type="domain" description="Acyltransferase 3" evidence="9">
    <location>
        <begin position="3"/>
        <end position="325"/>
    </location>
</feature>
<feature type="transmembrane region" description="Helical" evidence="8">
    <location>
        <begin position="29"/>
        <end position="46"/>
    </location>
</feature>
<dbReference type="PATRIC" id="fig|316.77.peg.2778"/>
<dbReference type="PANTHER" id="PTHR23028:SF53">
    <property type="entry name" value="ACYL_TRANSF_3 DOMAIN-CONTAINING PROTEIN"/>
    <property type="match status" value="1"/>
</dbReference>
<comment type="subcellular location">
    <subcellularLocation>
        <location evidence="1">Cell membrane</location>
        <topology evidence="1">Multi-pass membrane protein</topology>
    </subcellularLocation>
</comment>
<dbReference type="GO" id="GO:0016788">
    <property type="term" value="F:hydrolase activity, acting on ester bonds"/>
    <property type="evidence" value="ECO:0007669"/>
    <property type="project" value="UniProtKB-ARBA"/>
</dbReference>
<feature type="transmembrane region" description="Helical" evidence="8">
    <location>
        <begin position="188"/>
        <end position="211"/>
    </location>
</feature>
<feature type="transmembrane region" description="Helical" evidence="8">
    <location>
        <begin position="355"/>
        <end position="373"/>
    </location>
</feature>
<dbReference type="InterPro" id="IPR043968">
    <property type="entry name" value="SGNH"/>
</dbReference>
<feature type="transmembrane region" description="Helical" evidence="8">
    <location>
        <begin position="247"/>
        <end position="272"/>
    </location>
</feature>
<organism evidence="11 12">
    <name type="scientific">Stutzerimonas stutzeri</name>
    <name type="common">Pseudomonas stutzeri</name>
    <dbReference type="NCBI Taxonomy" id="316"/>
    <lineage>
        <taxon>Bacteria</taxon>
        <taxon>Pseudomonadati</taxon>
        <taxon>Pseudomonadota</taxon>
        <taxon>Gammaproteobacteria</taxon>
        <taxon>Pseudomonadales</taxon>
        <taxon>Pseudomonadaceae</taxon>
        <taxon>Stutzerimonas</taxon>
    </lineage>
</organism>
<dbReference type="GO" id="GO:0016747">
    <property type="term" value="F:acyltransferase activity, transferring groups other than amino-acyl groups"/>
    <property type="evidence" value="ECO:0007669"/>
    <property type="project" value="InterPro"/>
</dbReference>
<dbReference type="KEGG" id="pstt:CH92_13910"/>
<dbReference type="GO" id="GO:0005886">
    <property type="term" value="C:plasma membrane"/>
    <property type="evidence" value="ECO:0007669"/>
    <property type="project" value="UniProtKB-SubCell"/>
</dbReference>
<dbReference type="Pfam" id="PF19040">
    <property type="entry name" value="SGNH"/>
    <property type="match status" value="1"/>
</dbReference>
<accession>W8QZU9</accession>
<evidence type="ECO:0000256" key="3">
    <source>
        <dbReference type="ARBA" id="ARBA00022679"/>
    </source>
</evidence>
<evidence type="ECO:0000313" key="12">
    <source>
        <dbReference type="Proteomes" id="UP000019522"/>
    </source>
</evidence>
<keyword evidence="4 8" id="KW-0812">Transmembrane</keyword>
<proteinExistence type="predicted"/>
<evidence type="ECO:0000256" key="6">
    <source>
        <dbReference type="ARBA" id="ARBA00023136"/>
    </source>
</evidence>
<dbReference type="EMBL" id="CP007441">
    <property type="protein sequence ID" value="AHL76130.1"/>
    <property type="molecule type" value="Genomic_DNA"/>
</dbReference>
<dbReference type="Gene3D" id="3.40.50.1110">
    <property type="entry name" value="SGNH hydrolase"/>
    <property type="match status" value="1"/>
</dbReference>
<gene>
    <name evidence="11" type="ORF">CH92_13910</name>
</gene>
<feature type="transmembrane region" description="Helical" evidence="8">
    <location>
        <begin position="162"/>
        <end position="182"/>
    </location>
</feature>
<dbReference type="PANTHER" id="PTHR23028">
    <property type="entry name" value="ACETYLTRANSFERASE"/>
    <property type="match status" value="1"/>
</dbReference>
<feature type="transmembrane region" description="Helical" evidence="8">
    <location>
        <begin position="67"/>
        <end position="88"/>
    </location>
</feature>